<dbReference type="InterPro" id="IPR029016">
    <property type="entry name" value="GAF-like_dom_sf"/>
</dbReference>
<dbReference type="Pfam" id="PF01614">
    <property type="entry name" value="IclR_C"/>
    <property type="match status" value="1"/>
</dbReference>
<evidence type="ECO:0000256" key="3">
    <source>
        <dbReference type="ARBA" id="ARBA00023163"/>
    </source>
</evidence>
<dbReference type="PROSITE" id="PS51078">
    <property type="entry name" value="ICLR_ED"/>
    <property type="match status" value="1"/>
</dbReference>
<evidence type="ECO:0000313" key="6">
    <source>
        <dbReference type="EMBL" id="GAA4556948.1"/>
    </source>
</evidence>
<keyword evidence="7" id="KW-1185">Reference proteome</keyword>
<dbReference type="InterPro" id="IPR014757">
    <property type="entry name" value="Tscrpt_reg_IclR_C"/>
</dbReference>
<accession>A0ABP8S1U6</accession>
<keyword evidence="2" id="KW-0238">DNA-binding</keyword>
<dbReference type="InterPro" id="IPR005471">
    <property type="entry name" value="Tscrpt_reg_IclR_N"/>
</dbReference>
<dbReference type="SUPFAM" id="SSF55781">
    <property type="entry name" value="GAF domain-like"/>
    <property type="match status" value="1"/>
</dbReference>
<dbReference type="InterPro" id="IPR050707">
    <property type="entry name" value="HTH_MetabolicPath_Reg"/>
</dbReference>
<evidence type="ECO:0000259" key="4">
    <source>
        <dbReference type="PROSITE" id="PS51077"/>
    </source>
</evidence>
<dbReference type="InterPro" id="IPR036388">
    <property type="entry name" value="WH-like_DNA-bd_sf"/>
</dbReference>
<dbReference type="Gene3D" id="1.10.10.10">
    <property type="entry name" value="Winged helix-like DNA-binding domain superfamily/Winged helix DNA-binding domain"/>
    <property type="match status" value="1"/>
</dbReference>
<dbReference type="PANTHER" id="PTHR30136">
    <property type="entry name" value="HELIX-TURN-HELIX TRANSCRIPTIONAL REGULATOR, ICLR FAMILY"/>
    <property type="match status" value="1"/>
</dbReference>
<gene>
    <name evidence="6" type="ORF">GCM10023175_60330</name>
</gene>
<dbReference type="PANTHER" id="PTHR30136:SF24">
    <property type="entry name" value="HTH-TYPE TRANSCRIPTIONAL REPRESSOR ALLR"/>
    <property type="match status" value="1"/>
</dbReference>
<dbReference type="Gene3D" id="3.30.450.40">
    <property type="match status" value="1"/>
</dbReference>
<organism evidence="6 7">
    <name type="scientific">Pseudonocardia xishanensis</name>
    <dbReference type="NCBI Taxonomy" id="630995"/>
    <lineage>
        <taxon>Bacteria</taxon>
        <taxon>Bacillati</taxon>
        <taxon>Actinomycetota</taxon>
        <taxon>Actinomycetes</taxon>
        <taxon>Pseudonocardiales</taxon>
        <taxon>Pseudonocardiaceae</taxon>
        <taxon>Pseudonocardia</taxon>
    </lineage>
</organism>
<name>A0ABP8S1U6_9PSEU</name>
<dbReference type="RefSeq" id="WP_345426084.1">
    <property type="nucleotide sequence ID" value="NZ_BAABGT010000099.1"/>
</dbReference>
<dbReference type="InterPro" id="IPR036390">
    <property type="entry name" value="WH_DNA-bd_sf"/>
</dbReference>
<dbReference type="PROSITE" id="PS51077">
    <property type="entry name" value="HTH_ICLR"/>
    <property type="match status" value="1"/>
</dbReference>
<sequence length="262" mass="27857">MPAADDGESTLSRATRVLEVFGPGSQALSASEISRRTRIPMASTHRLVGEMVRLGLLERGPDKLVRVGVRLWELGWRSTAALGLRNLALPYLEDLQSVVRHHTLLAVLDGTEVLYLERLSARGPTTVNITRVAGRLPAHSCPSGVLLLAFSPPELQEQVLATHDLVAYTPHTPVEPQALRQVLADTRQRGTASLRGTVHLDAAGVAAPVRDHTGAVVAALTVIVPNDSATIAAARPAVVATARAVTRALQSSPAHLPGRVSR</sequence>
<dbReference type="Proteomes" id="UP001501598">
    <property type="component" value="Unassembled WGS sequence"/>
</dbReference>
<feature type="domain" description="HTH iclR-type" evidence="4">
    <location>
        <begin position="8"/>
        <end position="69"/>
    </location>
</feature>
<proteinExistence type="predicted"/>
<dbReference type="SMART" id="SM00346">
    <property type="entry name" value="HTH_ICLR"/>
    <property type="match status" value="1"/>
</dbReference>
<dbReference type="EMBL" id="BAABGT010000099">
    <property type="protein sequence ID" value="GAA4556948.1"/>
    <property type="molecule type" value="Genomic_DNA"/>
</dbReference>
<keyword evidence="1" id="KW-0805">Transcription regulation</keyword>
<protein>
    <submittedName>
        <fullName evidence="6">IclR family transcriptional regulator</fullName>
    </submittedName>
</protein>
<dbReference type="Pfam" id="PF09339">
    <property type="entry name" value="HTH_IclR"/>
    <property type="match status" value="1"/>
</dbReference>
<evidence type="ECO:0000313" key="7">
    <source>
        <dbReference type="Proteomes" id="UP001501598"/>
    </source>
</evidence>
<reference evidence="7" key="1">
    <citation type="journal article" date="2019" name="Int. J. Syst. Evol. Microbiol.">
        <title>The Global Catalogue of Microorganisms (GCM) 10K type strain sequencing project: providing services to taxonomists for standard genome sequencing and annotation.</title>
        <authorList>
            <consortium name="The Broad Institute Genomics Platform"/>
            <consortium name="The Broad Institute Genome Sequencing Center for Infectious Disease"/>
            <person name="Wu L."/>
            <person name="Ma J."/>
        </authorList>
    </citation>
    <scope>NUCLEOTIDE SEQUENCE [LARGE SCALE GENOMIC DNA]</scope>
    <source>
        <strain evidence="7">JCM 17906</strain>
    </source>
</reference>
<evidence type="ECO:0000259" key="5">
    <source>
        <dbReference type="PROSITE" id="PS51078"/>
    </source>
</evidence>
<evidence type="ECO:0000256" key="1">
    <source>
        <dbReference type="ARBA" id="ARBA00023015"/>
    </source>
</evidence>
<feature type="domain" description="IclR-ED" evidence="5">
    <location>
        <begin position="70"/>
        <end position="251"/>
    </location>
</feature>
<evidence type="ECO:0000256" key="2">
    <source>
        <dbReference type="ARBA" id="ARBA00023125"/>
    </source>
</evidence>
<comment type="caution">
    <text evidence="6">The sequence shown here is derived from an EMBL/GenBank/DDBJ whole genome shotgun (WGS) entry which is preliminary data.</text>
</comment>
<keyword evidence="3" id="KW-0804">Transcription</keyword>
<dbReference type="SUPFAM" id="SSF46785">
    <property type="entry name" value="Winged helix' DNA-binding domain"/>
    <property type="match status" value="1"/>
</dbReference>